<dbReference type="Proteomes" id="UP001236258">
    <property type="component" value="Unassembled WGS sequence"/>
</dbReference>
<feature type="compositionally biased region" description="Basic residues" evidence="2">
    <location>
        <begin position="115"/>
        <end position="126"/>
    </location>
</feature>
<dbReference type="RefSeq" id="WP_305946299.1">
    <property type="nucleotide sequence ID" value="NZ_JAUZVY010000007.1"/>
</dbReference>
<dbReference type="EC" id="3.1.1.29" evidence="4"/>
<keyword evidence="5" id="KW-1185">Reference proteome</keyword>
<evidence type="ECO:0000256" key="1">
    <source>
        <dbReference type="ARBA" id="ARBA00010835"/>
    </source>
</evidence>
<comment type="similarity">
    <text evidence="1">Belongs to the prokaryotic/mitochondrial release factor family.</text>
</comment>
<dbReference type="NCBIfam" id="NF006718">
    <property type="entry name" value="PRK09256.1"/>
    <property type="match status" value="1"/>
</dbReference>
<dbReference type="Pfam" id="PF00472">
    <property type="entry name" value="RF-1"/>
    <property type="match status" value="1"/>
</dbReference>
<dbReference type="EMBL" id="JAUZVY010000007">
    <property type="protein sequence ID" value="MDP4530269.1"/>
    <property type="molecule type" value="Genomic_DNA"/>
</dbReference>
<organism evidence="4 5">
    <name type="scientific">Alkalimonas delamerensis</name>
    <dbReference type="NCBI Taxonomy" id="265981"/>
    <lineage>
        <taxon>Bacteria</taxon>
        <taxon>Pseudomonadati</taxon>
        <taxon>Pseudomonadota</taxon>
        <taxon>Gammaproteobacteria</taxon>
        <taxon>Alkalimonas</taxon>
    </lineage>
</organism>
<protein>
    <submittedName>
        <fullName evidence="4">Alternative ribosome rescue aminoacyl-tRNA hydrolase ArfB</fullName>
        <ecNumber evidence="4">3.1.1.29</ecNumber>
    </submittedName>
</protein>
<dbReference type="PANTHER" id="PTHR47814">
    <property type="entry name" value="PEPTIDYL-TRNA HYDROLASE ARFB"/>
    <property type="match status" value="1"/>
</dbReference>
<dbReference type="Gene3D" id="3.30.160.20">
    <property type="match status" value="1"/>
</dbReference>
<name>A0ABT9GTH2_9GAMM</name>
<proteinExistence type="inferred from homology"/>
<accession>A0ABT9GTH2</accession>
<feature type="region of interest" description="Disordered" evidence="2">
    <location>
        <begin position="103"/>
        <end position="140"/>
    </location>
</feature>
<comment type="caution">
    <text evidence="4">The sequence shown here is derived from an EMBL/GenBank/DDBJ whole genome shotgun (WGS) entry which is preliminary data.</text>
</comment>
<feature type="domain" description="Prokaryotic-type class I peptide chain release factors" evidence="3">
    <location>
        <begin position="21"/>
        <end position="37"/>
    </location>
</feature>
<dbReference type="GO" id="GO:0004045">
    <property type="term" value="F:peptidyl-tRNA hydrolase activity"/>
    <property type="evidence" value="ECO:0007669"/>
    <property type="project" value="UniProtKB-EC"/>
</dbReference>
<dbReference type="PROSITE" id="PS00745">
    <property type="entry name" value="RF_PROK_I"/>
    <property type="match status" value="1"/>
</dbReference>
<gene>
    <name evidence="4" type="primary">arfB</name>
    <name evidence="4" type="ORF">Q3O59_14660</name>
</gene>
<dbReference type="InterPro" id="IPR045853">
    <property type="entry name" value="Pep_chain_release_fac_I_sf"/>
</dbReference>
<keyword evidence="4" id="KW-0378">Hydrolase</keyword>
<evidence type="ECO:0000259" key="3">
    <source>
        <dbReference type="PROSITE" id="PS00745"/>
    </source>
</evidence>
<dbReference type="SUPFAM" id="SSF75620">
    <property type="entry name" value="Release factor"/>
    <property type="match status" value="1"/>
</dbReference>
<dbReference type="PANTHER" id="PTHR47814:SF1">
    <property type="entry name" value="PEPTIDYL-TRNA HYDROLASE ARFB"/>
    <property type="match status" value="1"/>
</dbReference>
<evidence type="ECO:0000256" key="2">
    <source>
        <dbReference type="SAM" id="MobiDB-lite"/>
    </source>
</evidence>
<reference evidence="4 5" key="1">
    <citation type="submission" date="2023-08" db="EMBL/GenBank/DDBJ databases">
        <authorList>
            <person name="Joshi A."/>
            <person name="Thite S."/>
        </authorList>
    </citation>
    <scope>NUCLEOTIDE SEQUENCE [LARGE SCALE GENOMIC DNA]</scope>
    <source>
        <strain evidence="4 5">1E1</strain>
    </source>
</reference>
<evidence type="ECO:0000313" key="4">
    <source>
        <dbReference type="EMBL" id="MDP4530269.1"/>
    </source>
</evidence>
<evidence type="ECO:0000313" key="5">
    <source>
        <dbReference type="Proteomes" id="UP001236258"/>
    </source>
</evidence>
<sequence>MIRINQQLELADDELEWQFMRASGPGGQHVNKTSTAVQLVLDIRGSSLPDWLKQRLLSKADHRITQSGKILIKCQQSRSQEQNREQALAQLIQLLAAASVQQKKRTATKPTFGSKQRRLAQKKQRGATKALRQGKPQLDY</sequence>
<dbReference type="InterPro" id="IPR000352">
    <property type="entry name" value="Pep_chain_release_fac_I"/>
</dbReference>